<feature type="domain" description="Major facilitator superfamily (MFS) profile" evidence="10">
    <location>
        <begin position="40"/>
        <end position="477"/>
    </location>
</feature>
<protein>
    <recommendedName>
        <fullName evidence="10">Major facilitator superfamily (MFS) profile domain-containing protein</fullName>
    </recommendedName>
</protein>
<dbReference type="FunFam" id="1.20.1250.20:FF:000090">
    <property type="entry name" value="MFS sugar transporter, putative"/>
    <property type="match status" value="1"/>
</dbReference>
<feature type="transmembrane region" description="Helical" evidence="9">
    <location>
        <begin position="199"/>
        <end position="220"/>
    </location>
</feature>
<evidence type="ECO:0000313" key="12">
    <source>
        <dbReference type="Proteomes" id="UP000662466"/>
    </source>
</evidence>
<evidence type="ECO:0000256" key="3">
    <source>
        <dbReference type="ARBA" id="ARBA00022448"/>
    </source>
</evidence>
<evidence type="ECO:0000256" key="9">
    <source>
        <dbReference type="SAM" id="Phobius"/>
    </source>
</evidence>
<dbReference type="PROSITE" id="PS00217">
    <property type="entry name" value="SUGAR_TRANSPORT_2"/>
    <property type="match status" value="1"/>
</dbReference>
<proteinExistence type="inferred from homology"/>
<evidence type="ECO:0000256" key="7">
    <source>
        <dbReference type="RuleBase" id="RU003346"/>
    </source>
</evidence>
<dbReference type="Pfam" id="PF00083">
    <property type="entry name" value="Sugar_tr"/>
    <property type="match status" value="1"/>
</dbReference>
<dbReference type="EMBL" id="JACBAF010002169">
    <property type="protein sequence ID" value="KAF7165383.1"/>
    <property type="molecule type" value="Genomic_DNA"/>
</dbReference>
<sequence>MIPHNPPGFPFPSQNNCIFCMMGFTGHFNRLQGQLLVNLITTVCSIGFALFGYDQGVMANLIGADNQFGQDFDHPDEGLQGTIVAIYELTAFFGSLAVVGVGDRLGRRKTIDWGIYIQLLGVVIQCSAYHVAQLIVGRCITGIGIGMLTAGVPVYQAECCAAEDRGKLACVFNWICICGVTSSYWIGYGFSFVDGPAQWRFPVAFQAVFSIVILFFTAILPESPRWLEQHGHSEDAKVVIARLAGKNIGLEDPRVIELHNQIKHAIADEAEAGKASWKEMFGGGNMQNGRRIILCLLAGLGCQMSGINLITQYAPKIFQESIGMSRHLSQLVAGFNSLEYMLACIPPIFYIEKVGRRNILMAGAVGQCLTMLILAVTVENGNYAAGIVGAAMLFLFNTVFAQAWLTAPWLYASEICTLRLRARGAAVASAGFWIINFTVVEFTPSAIKNIGWQTYIIFAVFNAAFVPTVYFFFPETTNLQLEDVDYLFEVKGFTAGARGEARRRIAERHDMENARSEKTGTVDSQSEGDSDEKASIEHREMTKA</sequence>
<feature type="compositionally biased region" description="Basic and acidic residues" evidence="8">
    <location>
        <begin position="531"/>
        <end position="544"/>
    </location>
</feature>
<evidence type="ECO:0000256" key="8">
    <source>
        <dbReference type="SAM" id="MobiDB-lite"/>
    </source>
</evidence>
<feature type="transmembrane region" description="Helical" evidence="9">
    <location>
        <begin position="292"/>
        <end position="311"/>
    </location>
</feature>
<name>A0A8H6Q331_9EURO</name>
<feature type="transmembrane region" description="Helical" evidence="9">
    <location>
        <begin position="422"/>
        <end position="440"/>
    </location>
</feature>
<organism evidence="11 12">
    <name type="scientific">Aspergillus hiratsukae</name>
    <dbReference type="NCBI Taxonomy" id="1194566"/>
    <lineage>
        <taxon>Eukaryota</taxon>
        <taxon>Fungi</taxon>
        <taxon>Dikarya</taxon>
        <taxon>Ascomycota</taxon>
        <taxon>Pezizomycotina</taxon>
        <taxon>Eurotiomycetes</taxon>
        <taxon>Eurotiomycetidae</taxon>
        <taxon>Eurotiales</taxon>
        <taxon>Aspergillaceae</taxon>
        <taxon>Aspergillus</taxon>
        <taxon>Aspergillus subgen. Fumigati</taxon>
    </lineage>
</organism>
<dbReference type="GO" id="GO:0016020">
    <property type="term" value="C:membrane"/>
    <property type="evidence" value="ECO:0007669"/>
    <property type="project" value="UniProtKB-SubCell"/>
</dbReference>
<comment type="caution">
    <text evidence="11">The sequence shown here is derived from an EMBL/GenBank/DDBJ whole genome shotgun (WGS) entry which is preliminary data.</text>
</comment>
<evidence type="ECO:0000256" key="4">
    <source>
        <dbReference type="ARBA" id="ARBA00022692"/>
    </source>
</evidence>
<keyword evidence="6 9" id="KW-0472">Membrane</keyword>
<feature type="transmembrane region" description="Helical" evidence="9">
    <location>
        <begin position="113"/>
        <end position="132"/>
    </location>
</feature>
<dbReference type="PROSITE" id="PS50850">
    <property type="entry name" value="MFS"/>
    <property type="match status" value="1"/>
</dbReference>
<comment type="subcellular location">
    <subcellularLocation>
        <location evidence="1">Membrane</location>
        <topology evidence="1">Multi-pass membrane protein</topology>
    </subcellularLocation>
</comment>
<dbReference type="InterPro" id="IPR050360">
    <property type="entry name" value="MFS_Sugar_Transporters"/>
</dbReference>
<dbReference type="PANTHER" id="PTHR48022">
    <property type="entry name" value="PLASTIDIC GLUCOSE TRANSPORTER 4"/>
    <property type="match status" value="1"/>
</dbReference>
<dbReference type="InterPro" id="IPR005829">
    <property type="entry name" value="Sugar_transporter_CS"/>
</dbReference>
<comment type="similarity">
    <text evidence="2 7">Belongs to the major facilitator superfamily. Sugar transporter (TC 2.A.1.1) family.</text>
</comment>
<reference evidence="11" key="1">
    <citation type="submission" date="2020-06" db="EMBL/GenBank/DDBJ databases">
        <title>Draft genome sequences of strains closely related to Aspergillus parafelis and Aspergillus hiratsukae.</title>
        <authorList>
            <person name="Dos Santos R.A.C."/>
            <person name="Rivero-Menendez O."/>
            <person name="Steenwyk J.L."/>
            <person name="Mead M.E."/>
            <person name="Goldman G.H."/>
            <person name="Alastruey-Izquierdo A."/>
            <person name="Rokas A."/>
        </authorList>
    </citation>
    <scope>NUCLEOTIDE SEQUENCE</scope>
    <source>
        <strain evidence="11">CNM-CM6106</strain>
    </source>
</reference>
<gene>
    <name evidence="11" type="ORF">CNMCM6106_001573</name>
</gene>
<feature type="transmembrane region" description="Helical" evidence="9">
    <location>
        <begin position="35"/>
        <end position="53"/>
    </location>
</feature>
<feature type="transmembrane region" description="Helical" evidence="9">
    <location>
        <begin position="138"/>
        <end position="156"/>
    </location>
</feature>
<feature type="compositionally biased region" description="Basic and acidic residues" evidence="8">
    <location>
        <begin position="505"/>
        <end position="520"/>
    </location>
</feature>
<feature type="transmembrane region" description="Helical" evidence="9">
    <location>
        <begin position="79"/>
        <end position="101"/>
    </location>
</feature>
<feature type="transmembrane region" description="Helical" evidence="9">
    <location>
        <begin position="358"/>
        <end position="377"/>
    </location>
</feature>
<dbReference type="InterPro" id="IPR003663">
    <property type="entry name" value="Sugar/inositol_transpt"/>
</dbReference>
<feature type="transmembrane region" description="Helical" evidence="9">
    <location>
        <begin position="452"/>
        <end position="473"/>
    </location>
</feature>
<keyword evidence="5 9" id="KW-1133">Transmembrane helix</keyword>
<evidence type="ECO:0000256" key="5">
    <source>
        <dbReference type="ARBA" id="ARBA00022989"/>
    </source>
</evidence>
<dbReference type="PRINTS" id="PR00171">
    <property type="entry name" value="SUGRTRNSPORT"/>
</dbReference>
<dbReference type="InterPro" id="IPR020846">
    <property type="entry name" value="MFS_dom"/>
</dbReference>
<evidence type="ECO:0000259" key="10">
    <source>
        <dbReference type="PROSITE" id="PS50850"/>
    </source>
</evidence>
<feature type="transmembrane region" description="Helical" evidence="9">
    <location>
        <begin position="168"/>
        <end position="187"/>
    </location>
</feature>
<dbReference type="SUPFAM" id="SSF103473">
    <property type="entry name" value="MFS general substrate transporter"/>
    <property type="match status" value="1"/>
</dbReference>
<evidence type="ECO:0000256" key="6">
    <source>
        <dbReference type="ARBA" id="ARBA00023136"/>
    </source>
</evidence>
<dbReference type="GO" id="GO:0005351">
    <property type="term" value="F:carbohydrate:proton symporter activity"/>
    <property type="evidence" value="ECO:0007669"/>
    <property type="project" value="TreeGrafter"/>
</dbReference>
<dbReference type="Gene3D" id="1.20.1250.20">
    <property type="entry name" value="MFS general substrate transporter like domains"/>
    <property type="match status" value="1"/>
</dbReference>
<evidence type="ECO:0000256" key="1">
    <source>
        <dbReference type="ARBA" id="ARBA00004141"/>
    </source>
</evidence>
<feature type="region of interest" description="Disordered" evidence="8">
    <location>
        <begin position="505"/>
        <end position="544"/>
    </location>
</feature>
<evidence type="ECO:0000256" key="2">
    <source>
        <dbReference type="ARBA" id="ARBA00010992"/>
    </source>
</evidence>
<dbReference type="InterPro" id="IPR005828">
    <property type="entry name" value="MFS_sugar_transport-like"/>
</dbReference>
<feature type="transmembrane region" description="Helical" evidence="9">
    <location>
        <begin position="383"/>
        <end position="410"/>
    </location>
</feature>
<dbReference type="AlphaFoldDB" id="A0A8H6Q331"/>
<keyword evidence="4 9" id="KW-0812">Transmembrane</keyword>
<dbReference type="Proteomes" id="UP000662466">
    <property type="component" value="Unassembled WGS sequence"/>
</dbReference>
<feature type="transmembrane region" description="Helical" evidence="9">
    <location>
        <begin position="331"/>
        <end position="351"/>
    </location>
</feature>
<keyword evidence="3 7" id="KW-0813">Transport</keyword>
<dbReference type="InterPro" id="IPR036259">
    <property type="entry name" value="MFS_trans_sf"/>
</dbReference>
<accession>A0A8H6Q331</accession>
<dbReference type="NCBIfam" id="TIGR00879">
    <property type="entry name" value="SP"/>
    <property type="match status" value="1"/>
</dbReference>
<dbReference type="PANTHER" id="PTHR48022:SF28">
    <property type="entry name" value="MAJOR FACILITATOR SUPERFAMILY (MFS) PROFILE DOMAIN-CONTAINING PROTEIN-RELATED"/>
    <property type="match status" value="1"/>
</dbReference>
<evidence type="ECO:0000313" key="11">
    <source>
        <dbReference type="EMBL" id="KAF7165383.1"/>
    </source>
</evidence>